<dbReference type="AlphaFoldDB" id="A0A1F5ZUH7"/>
<reference evidence="2 3" key="1">
    <citation type="journal article" date="2016" name="Nat. Commun.">
        <title>Thousands of microbial genomes shed light on interconnected biogeochemical processes in an aquifer system.</title>
        <authorList>
            <person name="Anantharaman K."/>
            <person name="Brown C.T."/>
            <person name="Hug L.A."/>
            <person name="Sharon I."/>
            <person name="Castelle C.J."/>
            <person name="Probst A.J."/>
            <person name="Thomas B.C."/>
            <person name="Singh A."/>
            <person name="Wilkins M.J."/>
            <person name="Karaoz U."/>
            <person name="Brodie E.L."/>
            <person name="Williams K.H."/>
            <person name="Hubbard S.S."/>
            <person name="Banfield J.F."/>
        </authorList>
    </citation>
    <scope>NUCLEOTIDE SEQUENCE [LARGE SCALE GENOMIC DNA]</scope>
</reference>
<dbReference type="Proteomes" id="UP000176923">
    <property type="component" value="Unassembled WGS sequence"/>
</dbReference>
<dbReference type="EMBL" id="MFJL01000019">
    <property type="protein sequence ID" value="OGG15727.1"/>
    <property type="molecule type" value="Genomic_DNA"/>
</dbReference>
<evidence type="ECO:0000259" key="1">
    <source>
        <dbReference type="Pfam" id="PF01636"/>
    </source>
</evidence>
<feature type="domain" description="Aminoglycoside phosphotransferase" evidence="1">
    <location>
        <begin position="65"/>
        <end position="223"/>
    </location>
</feature>
<dbReference type="InterPro" id="IPR002575">
    <property type="entry name" value="Aminoglycoside_PTrfase"/>
</dbReference>
<name>A0A1F5ZUH7_9BACT</name>
<dbReference type="Gene3D" id="3.90.1200.10">
    <property type="match status" value="1"/>
</dbReference>
<dbReference type="STRING" id="1798382.A3D77_01740"/>
<dbReference type="SUPFAM" id="SSF56112">
    <property type="entry name" value="Protein kinase-like (PK-like)"/>
    <property type="match status" value="1"/>
</dbReference>
<protein>
    <recommendedName>
        <fullName evidence="1">Aminoglycoside phosphotransferase domain-containing protein</fullName>
    </recommendedName>
</protein>
<gene>
    <name evidence="2" type="ORF">A3D77_01740</name>
</gene>
<accession>A0A1F5ZUH7</accession>
<comment type="caution">
    <text evidence="2">The sequence shown here is derived from an EMBL/GenBank/DDBJ whole genome shotgun (WGS) entry which is preliminary data.</text>
</comment>
<proteinExistence type="predicted"/>
<dbReference type="InterPro" id="IPR011009">
    <property type="entry name" value="Kinase-like_dom_sf"/>
</dbReference>
<sequence length="271" mass="31281">MFIEVLKGTTNTVEHNKETGKVKKTFYEGNGIGRPLFNRVIAEAQSMKMIQLTPELFDFTDRTITMSYLEGEKQIDNFVDQYPECLQQSVYTEAGKALRVFHNSIRRKLPESYHDSHAWKTYQFLGKNSEALTRHGINPITFLSFLEDSYCEEEVEKSGLTWTHGDYWLNNLIGKQNGTKFDPTGVIDWELAGMGSPYEDFAVVRVSIEDTHPNSSESFWKGYADKPSKRLIQHFAFVKVLDWMIHDDPALNGDYSSDFYQNIFAKIKEIL</sequence>
<evidence type="ECO:0000313" key="2">
    <source>
        <dbReference type="EMBL" id="OGG15727.1"/>
    </source>
</evidence>
<dbReference type="Pfam" id="PF01636">
    <property type="entry name" value="APH"/>
    <property type="match status" value="1"/>
</dbReference>
<organism evidence="2 3">
    <name type="scientific">Candidatus Gottesmanbacteria bacterium RIFCSPHIGHO2_02_FULL_39_11</name>
    <dbReference type="NCBI Taxonomy" id="1798382"/>
    <lineage>
        <taxon>Bacteria</taxon>
        <taxon>Candidatus Gottesmaniibacteriota</taxon>
    </lineage>
</organism>
<evidence type="ECO:0000313" key="3">
    <source>
        <dbReference type="Proteomes" id="UP000176923"/>
    </source>
</evidence>